<dbReference type="GO" id="GO:0042026">
    <property type="term" value="P:protein refolding"/>
    <property type="evidence" value="ECO:0007669"/>
    <property type="project" value="UniProtKB-ARBA"/>
</dbReference>
<keyword evidence="6" id="KW-0143">Chaperone</keyword>
<evidence type="ECO:0000256" key="1">
    <source>
        <dbReference type="ARBA" id="ARBA00000971"/>
    </source>
</evidence>
<dbReference type="GO" id="GO:0003755">
    <property type="term" value="F:peptidyl-prolyl cis-trans isomerase activity"/>
    <property type="evidence" value="ECO:0007669"/>
    <property type="project" value="UniProtKB-UniRule"/>
</dbReference>
<accession>A0A3N1Y4I3</accession>
<comment type="function">
    <text evidence="8">Also involved in hydrogenase metallocenter assembly, probably by participating in the nickel insertion step. This function in hydrogenase biosynthesis requires chaperone activity and the presence of the metal-binding domain, but not PPIase activity.</text>
</comment>
<reference evidence="12 13" key="1">
    <citation type="submission" date="2018-11" db="EMBL/GenBank/DDBJ databases">
        <title>Genomic Encyclopedia of Type Strains, Phase IV (KMG-IV): sequencing the most valuable type-strain genomes for metagenomic binning, comparative biology and taxonomic classification.</title>
        <authorList>
            <person name="Goeker M."/>
        </authorList>
    </citation>
    <scope>NUCLEOTIDE SEQUENCE [LARGE SCALE GENOMIC DNA]</scope>
    <source>
        <strain evidence="12 13">DSM 100275</strain>
    </source>
</reference>
<dbReference type="GO" id="GO:0005737">
    <property type="term" value="C:cytoplasm"/>
    <property type="evidence" value="ECO:0007669"/>
    <property type="project" value="UniProtKB-SubCell"/>
</dbReference>
<dbReference type="Pfam" id="PF00254">
    <property type="entry name" value="FKBP_C"/>
    <property type="match status" value="1"/>
</dbReference>
<evidence type="ECO:0000313" key="13">
    <source>
        <dbReference type="Proteomes" id="UP000276634"/>
    </source>
</evidence>
<organism evidence="12 13">
    <name type="scientific">Inmirania thermothiophila</name>
    <dbReference type="NCBI Taxonomy" id="1750597"/>
    <lineage>
        <taxon>Bacteria</taxon>
        <taxon>Pseudomonadati</taxon>
        <taxon>Pseudomonadota</taxon>
        <taxon>Gammaproteobacteria</taxon>
        <taxon>Chromatiales</taxon>
        <taxon>Ectothiorhodospiraceae</taxon>
        <taxon>Inmirania</taxon>
    </lineage>
</organism>
<dbReference type="PANTHER" id="PTHR47861">
    <property type="entry name" value="FKBP-TYPE PEPTIDYL-PROLYL CIS-TRANS ISOMERASE SLYD"/>
    <property type="match status" value="1"/>
</dbReference>
<dbReference type="Proteomes" id="UP000276634">
    <property type="component" value="Unassembled WGS sequence"/>
</dbReference>
<dbReference type="InterPro" id="IPR001179">
    <property type="entry name" value="PPIase_FKBP_dom"/>
</dbReference>
<dbReference type="PANTHER" id="PTHR47861:SF3">
    <property type="entry name" value="FKBP-TYPE PEPTIDYL-PROLYL CIS-TRANS ISOMERASE SLYD"/>
    <property type="match status" value="1"/>
</dbReference>
<comment type="catalytic activity">
    <reaction evidence="1 9 10">
        <text>[protein]-peptidylproline (omega=180) = [protein]-peptidylproline (omega=0)</text>
        <dbReference type="Rhea" id="RHEA:16237"/>
        <dbReference type="Rhea" id="RHEA-COMP:10747"/>
        <dbReference type="Rhea" id="RHEA-COMP:10748"/>
        <dbReference type="ChEBI" id="CHEBI:83833"/>
        <dbReference type="ChEBI" id="CHEBI:83834"/>
        <dbReference type="EC" id="5.2.1.8"/>
    </reaction>
</comment>
<comment type="similarity">
    <text evidence="3 10">Belongs to the FKBP-type PPIase family.</text>
</comment>
<dbReference type="AlphaFoldDB" id="A0A3N1Y4I3"/>
<evidence type="ECO:0000256" key="10">
    <source>
        <dbReference type="RuleBase" id="RU003915"/>
    </source>
</evidence>
<dbReference type="EC" id="5.2.1.8" evidence="10"/>
<evidence type="ECO:0000256" key="3">
    <source>
        <dbReference type="ARBA" id="ARBA00006577"/>
    </source>
</evidence>
<protein>
    <recommendedName>
        <fullName evidence="10">Peptidyl-prolyl cis-trans isomerase</fullName>
        <ecNumber evidence="10">5.2.1.8</ecNumber>
    </recommendedName>
</protein>
<dbReference type="Gene3D" id="3.10.50.40">
    <property type="match status" value="1"/>
</dbReference>
<evidence type="ECO:0000256" key="9">
    <source>
        <dbReference type="PROSITE-ProRule" id="PRU00277"/>
    </source>
</evidence>
<dbReference type="RefSeq" id="WP_123401441.1">
    <property type="nucleotide sequence ID" value="NZ_RJVI01000002.1"/>
</dbReference>
<name>A0A3N1Y4I3_9GAMM</name>
<keyword evidence="4" id="KW-0963">Cytoplasm</keyword>
<keyword evidence="13" id="KW-1185">Reference proteome</keyword>
<gene>
    <name evidence="12" type="ORF">EDC57_1714</name>
</gene>
<evidence type="ECO:0000256" key="8">
    <source>
        <dbReference type="ARBA" id="ARBA00037071"/>
    </source>
</evidence>
<evidence type="ECO:0000256" key="7">
    <source>
        <dbReference type="ARBA" id="ARBA00023235"/>
    </source>
</evidence>
<evidence type="ECO:0000256" key="4">
    <source>
        <dbReference type="ARBA" id="ARBA00022490"/>
    </source>
</evidence>
<dbReference type="EMBL" id="RJVI01000002">
    <property type="protein sequence ID" value="ROR32512.1"/>
    <property type="molecule type" value="Genomic_DNA"/>
</dbReference>
<dbReference type="PROSITE" id="PS50059">
    <property type="entry name" value="FKBP_PPIASE"/>
    <property type="match status" value="1"/>
</dbReference>
<proteinExistence type="inferred from homology"/>
<comment type="caution">
    <text evidence="12">The sequence shown here is derived from an EMBL/GenBank/DDBJ whole genome shotgun (WGS) entry which is preliminary data.</text>
</comment>
<sequence length="144" mass="15473">MTTAQAKTGDTVKVHYTGTLDDGTVFDSSRGREPLEFTIGEGMLIPGFEEAVIGMSVGERKSVSIGSDDAYGPRHEEMVQTIDRAVIPEDIDLEVGTRLTATGPGEQPLLLTVVELTEDTVTVDANHPLAGKDLTFEIELVEIV</sequence>
<evidence type="ECO:0000256" key="5">
    <source>
        <dbReference type="ARBA" id="ARBA00023110"/>
    </source>
</evidence>
<dbReference type="InterPro" id="IPR046357">
    <property type="entry name" value="PPIase_dom_sf"/>
</dbReference>
<evidence type="ECO:0000313" key="12">
    <source>
        <dbReference type="EMBL" id="ROR32512.1"/>
    </source>
</evidence>
<keyword evidence="7 9" id="KW-0413">Isomerase</keyword>
<evidence type="ECO:0000256" key="2">
    <source>
        <dbReference type="ARBA" id="ARBA00004496"/>
    </source>
</evidence>
<evidence type="ECO:0000256" key="6">
    <source>
        <dbReference type="ARBA" id="ARBA00023186"/>
    </source>
</evidence>
<evidence type="ECO:0000259" key="11">
    <source>
        <dbReference type="PROSITE" id="PS50059"/>
    </source>
</evidence>
<dbReference type="SUPFAM" id="SSF54534">
    <property type="entry name" value="FKBP-like"/>
    <property type="match status" value="1"/>
</dbReference>
<comment type="subcellular location">
    <subcellularLocation>
        <location evidence="2">Cytoplasm</location>
    </subcellularLocation>
</comment>
<dbReference type="OrthoDB" id="9808891at2"/>
<keyword evidence="5 9" id="KW-0697">Rotamase</keyword>
<feature type="domain" description="PPIase FKBP-type" evidence="11">
    <location>
        <begin position="9"/>
        <end position="103"/>
    </location>
</feature>